<feature type="compositionally biased region" description="Low complexity" evidence="1">
    <location>
        <begin position="80"/>
        <end position="96"/>
    </location>
</feature>
<feature type="compositionally biased region" description="Polar residues" evidence="1">
    <location>
        <begin position="455"/>
        <end position="469"/>
    </location>
</feature>
<feature type="compositionally biased region" description="Basic and acidic residues" evidence="1">
    <location>
        <begin position="291"/>
        <end position="303"/>
    </location>
</feature>
<accession>A0A1J7IG79</accession>
<feature type="compositionally biased region" description="Low complexity" evidence="1">
    <location>
        <begin position="57"/>
        <end position="73"/>
    </location>
</feature>
<evidence type="ECO:0000256" key="1">
    <source>
        <dbReference type="SAM" id="MobiDB-lite"/>
    </source>
</evidence>
<feature type="compositionally biased region" description="Low complexity" evidence="1">
    <location>
        <begin position="1"/>
        <end position="20"/>
    </location>
</feature>
<feature type="compositionally biased region" description="Low complexity" evidence="1">
    <location>
        <begin position="172"/>
        <end position="185"/>
    </location>
</feature>
<name>A0A1J7IG79_9PEZI</name>
<organism evidence="2 3">
    <name type="scientific">Coniochaeta ligniaria NRRL 30616</name>
    <dbReference type="NCBI Taxonomy" id="1408157"/>
    <lineage>
        <taxon>Eukaryota</taxon>
        <taxon>Fungi</taxon>
        <taxon>Dikarya</taxon>
        <taxon>Ascomycota</taxon>
        <taxon>Pezizomycotina</taxon>
        <taxon>Sordariomycetes</taxon>
        <taxon>Sordariomycetidae</taxon>
        <taxon>Coniochaetales</taxon>
        <taxon>Coniochaetaceae</taxon>
        <taxon>Coniochaeta</taxon>
    </lineage>
</organism>
<dbReference type="EMBL" id="KV875100">
    <property type="protein sequence ID" value="OIW26291.1"/>
    <property type="molecule type" value="Genomic_DNA"/>
</dbReference>
<dbReference type="Proteomes" id="UP000182658">
    <property type="component" value="Unassembled WGS sequence"/>
</dbReference>
<dbReference type="AlphaFoldDB" id="A0A1J7IG79"/>
<dbReference type="InParanoid" id="A0A1J7IG79"/>
<sequence>MASQETSSSTGEATEGTGAAPTNTAISAETAVSVETGNSTIEEISNTSAVANMDAGASADTSVTETEAETSTSIGERTETTSTNTATSTEAAVSAGSVDTGITITEEISITYSTATTDLAAFLEPPMVKTEVTSANEVEAKTANEATTSASTEAGNEMFDTPITEPDVDTAAETAQETADNTTTESDSESDAETVVFIGDDSRLLQRPTLVDAMTLFHNIYTFILAPAFNHPAWLLATPVGQRGFPERVRALVDMFDSFPLDNLDPEVLRNLFAGFIQMFCEVEMGIFRKPKDEPKNEPKDEPQEMGILRNPQVELKDEPKDAPGPDFHVPKYGAWCNWKWKFTLEPWARNVHTHRNEWSWGVDGGTRGLAGFVEAVGLWAHILLRMLGKTWVATGLSGAPTLPWVSGKLLYRRACFEMYEYLYKWAVRVQPPGNPVPVGTHQRRDTSTEGEQAGYSSSDYGDEASSTLDRMDLKDDDDDAPWNLPAAHEYGVMAPSREDDYYDQDAAAQAEDAERARISQQILNLQL</sequence>
<keyword evidence="3" id="KW-1185">Reference proteome</keyword>
<evidence type="ECO:0000313" key="2">
    <source>
        <dbReference type="EMBL" id="OIW26291.1"/>
    </source>
</evidence>
<feature type="region of interest" description="Disordered" evidence="1">
    <location>
        <begin position="435"/>
        <end position="481"/>
    </location>
</feature>
<feature type="region of interest" description="Disordered" evidence="1">
    <location>
        <begin position="172"/>
        <end position="191"/>
    </location>
</feature>
<reference evidence="2 3" key="1">
    <citation type="submission" date="2016-10" db="EMBL/GenBank/DDBJ databases">
        <title>Draft genome sequence of Coniochaeta ligniaria NRRL30616, a lignocellulolytic fungus for bioabatement of inhibitors in plant biomass hydrolysates.</title>
        <authorList>
            <consortium name="DOE Joint Genome Institute"/>
            <person name="Jimenez D.J."/>
            <person name="Hector R.E."/>
            <person name="Riley R."/>
            <person name="Sun H."/>
            <person name="Grigoriev I.V."/>
            <person name="Van Elsas J.D."/>
            <person name="Nichols N.N."/>
        </authorList>
    </citation>
    <scope>NUCLEOTIDE SEQUENCE [LARGE SCALE GENOMIC DNA]</scope>
    <source>
        <strain evidence="2 3">NRRL 30616</strain>
    </source>
</reference>
<evidence type="ECO:0000313" key="3">
    <source>
        <dbReference type="Proteomes" id="UP000182658"/>
    </source>
</evidence>
<feature type="region of interest" description="Disordered" evidence="1">
    <location>
        <begin position="46"/>
        <end position="96"/>
    </location>
</feature>
<feature type="region of interest" description="Disordered" evidence="1">
    <location>
        <begin position="291"/>
        <end position="311"/>
    </location>
</feature>
<dbReference type="OrthoDB" id="10637597at2759"/>
<feature type="region of interest" description="Disordered" evidence="1">
    <location>
        <begin position="1"/>
        <end position="29"/>
    </location>
</feature>
<dbReference type="STRING" id="1408157.A0A1J7IG79"/>
<proteinExistence type="predicted"/>
<gene>
    <name evidence="2" type="ORF">CONLIGDRAFT_646470</name>
</gene>
<protein>
    <submittedName>
        <fullName evidence="2">Uncharacterized protein</fullName>
    </submittedName>
</protein>